<evidence type="ECO:0000313" key="5">
    <source>
        <dbReference type="Proteomes" id="UP000055611"/>
    </source>
</evidence>
<organism evidence="4 6">
    <name type="scientific">Pseudodesulfovibrio indicus</name>
    <dbReference type="NCBI Taxonomy" id="1716143"/>
    <lineage>
        <taxon>Bacteria</taxon>
        <taxon>Pseudomonadati</taxon>
        <taxon>Thermodesulfobacteriota</taxon>
        <taxon>Desulfovibrionia</taxon>
        <taxon>Desulfovibrionales</taxon>
        <taxon>Desulfovibrionaceae</taxon>
    </lineage>
</organism>
<accession>A0A126QMU0</accession>
<keyword evidence="1" id="KW-0732">Signal</keyword>
<dbReference type="PROSITE" id="PS51257">
    <property type="entry name" value="PROKAR_LIPOPROTEIN"/>
    <property type="match status" value="1"/>
</dbReference>
<dbReference type="KEGG" id="dej:AWY79_06335"/>
<evidence type="ECO:0000313" key="6">
    <source>
        <dbReference type="Proteomes" id="UP000295506"/>
    </source>
</evidence>
<dbReference type="Gene3D" id="1.10.101.10">
    <property type="entry name" value="PGBD-like superfamily/PGBD"/>
    <property type="match status" value="1"/>
</dbReference>
<dbReference type="Pfam" id="PF01471">
    <property type="entry name" value="PG_binding_1"/>
    <property type="match status" value="1"/>
</dbReference>
<feature type="chain" id="PRO_5044548176" evidence="1">
    <location>
        <begin position="26"/>
        <end position="344"/>
    </location>
</feature>
<evidence type="ECO:0000313" key="3">
    <source>
        <dbReference type="EMBL" id="AMK10755.1"/>
    </source>
</evidence>
<proteinExistence type="predicted"/>
<dbReference type="EMBL" id="SOBK01000001">
    <property type="protein sequence ID" value="TDT91742.1"/>
    <property type="molecule type" value="Genomic_DNA"/>
</dbReference>
<reference evidence="3 5" key="1">
    <citation type="journal article" date="2016" name="Front. Microbiol.">
        <title>Genome Sequence of the Piezophilic, Mesophilic Sulfate-Reducing Bacterium Desulfovibrio indicus J2T.</title>
        <authorList>
            <person name="Cao J."/>
            <person name="Maignien L."/>
            <person name="Shao Z."/>
            <person name="Alain K."/>
            <person name="Jebbar M."/>
        </authorList>
    </citation>
    <scope>NUCLEOTIDE SEQUENCE [LARGE SCALE GENOMIC DNA]</scope>
    <source>
        <strain evidence="3 5">J2</strain>
    </source>
</reference>
<protein>
    <submittedName>
        <fullName evidence="4">Peptidoglycan binding protein</fullName>
    </submittedName>
</protein>
<keyword evidence="5" id="KW-1185">Reference proteome</keyword>
<feature type="signal peptide" evidence="1">
    <location>
        <begin position="1"/>
        <end position="25"/>
    </location>
</feature>
<evidence type="ECO:0000313" key="4">
    <source>
        <dbReference type="EMBL" id="TDT91742.1"/>
    </source>
</evidence>
<sequence length="344" mass="36318">MRNQTRHIAVALLCLALATAGCVSANKNTAATAVAPAPTYQPMLDGELAGHQQIAALTLDLARRNILPPGPDVTLAKDAFVRLPPAPQGFRETGSAVSGAAQPGDGLYSLEMVRTFEDGYGRRSAVLDLAVYTLYKPDGRADKARAEALRADYVTAMRGSSGETRAEIGQAVADYQRKAGLLPDGVLGPQTAASLAASTNIQEFQALTSTPLYTASPEIEFHLLDESYGRNAPATYLNGYGSLLAVRQQAVQPEQYAATVKKGGQYLALVYFKDLPAPGTLIQMAFSSSAGSPGSRSDSQSPVMYAEGTDWPVIVTPVTLKNTSGSLYAHVLVNGRINGSIKLK</sequence>
<dbReference type="Proteomes" id="UP000055611">
    <property type="component" value="Chromosome"/>
</dbReference>
<dbReference type="RefSeq" id="WP_066801718.1">
    <property type="nucleotide sequence ID" value="NZ_CP014206.1"/>
</dbReference>
<dbReference type="OrthoDB" id="9778545at2"/>
<evidence type="ECO:0000259" key="2">
    <source>
        <dbReference type="Pfam" id="PF01471"/>
    </source>
</evidence>
<name>A0A126QMU0_9BACT</name>
<dbReference type="InterPro" id="IPR002477">
    <property type="entry name" value="Peptidoglycan-bd-like"/>
</dbReference>
<dbReference type="EMBL" id="CP014206">
    <property type="protein sequence ID" value="AMK10755.1"/>
    <property type="molecule type" value="Genomic_DNA"/>
</dbReference>
<reference evidence="4 6" key="2">
    <citation type="submission" date="2019-03" db="EMBL/GenBank/DDBJ databases">
        <title>Genomic Encyclopedia of Type Strains, Phase IV (KMG-IV): sequencing the most valuable type-strain genomes for metagenomic binning, comparative biology and taxonomic classification.</title>
        <authorList>
            <person name="Goeker M."/>
        </authorList>
    </citation>
    <scope>NUCLEOTIDE SEQUENCE [LARGE SCALE GENOMIC DNA]</scope>
    <source>
        <strain evidence="4 6">DSM 101483</strain>
    </source>
</reference>
<feature type="domain" description="Peptidoglycan binding-like" evidence="2">
    <location>
        <begin position="165"/>
        <end position="195"/>
    </location>
</feature>
<evidence type="ECO:0000256" key="1">
    <source>
        <dbReference type="SAM" id="SignalP"/>
    </source>
</evidence>
<dbReference type="Proteomes" id="UP000295506">
    <property type="component" value="Unassembled WGS sequence"/>
</dbReference>
<gene>
    <name evidence="3" type="ORF">AWY79_06335</name>
    <name evidence="4" type="ORF">EDC59_101140</name>
</gene>
<dbReference type="AlphaFoldDB" id="A0A126QMU0"/>
<dbReference type="InterPro" id="IPR036366">
    <property type="entry name" value="PGBDSf"/>
</dbReference>